<dbReference type="RefSeq" id="WP_354556023.1">
    <property type="nucleotide sequence ID" value="NZ_JBEPMB010000002.1"/>
</dbReference>
<feature type="chain" id="PRO_5045728621" evidence="3">
    <location>
        <begin position="23"/>
        <end position="361"/>
    </location>
</feature>
<dbReference type="Gene3D" id="1.20.1420.20">
    <property type="entry name" value="M75 peptidase, HXXE motif"/>
    <property type="match status" value="1"/>
</dbReference>
<keyword evidence="6" id="KW-1185">Reference proteome</keyword>
<evidence type="ECO:0000313" key="5">
    <source>
        <dbReference type="EMBL" id="MET3613486.1"/>
    </source>
</evidence>
<dbReference type="InterPro" id="IPR038352">
    <property type="entry name" value="Imelysin_sf"/>
</dbReference>
<comment type="caution">
    <text evidence="5">The sequence shown here is derived from an EMBL/GenBank/DDBJ whole genome shotgun (WGS) entry which is preliminary data.</text>
</comment>
<gene>
    <name evidence="5" type="ORF">ABID16_001815</name>
</gene>
<feature type="signal peptide" evidence="3">
    <location>
        <begin position="1"/>
        <end position="22"/>
    </location>
</feature>
<organism evidence="5 6">
    <name type="scientific">Rhizobium aquaticum</name>
    <dbReference type="NCBI Taxonomy" id="1549636"/>
    <lineage>
        <taxon>Bacteria</taxon>
        <taxon>Pseudomonadati</taxon>
        <taxon>Pseudomonadota</taxon>
        <taxon>Alphaproteobacteria</taxon>
        <taxon>Hyphomicrobiales</taxon>
        <taxon>Rhizobiaceae</taxon>
        <taxon>Rhizobium/Agrobacterium group</taxon>
        <taxon>Rhizobium</taxon>
    </lineage>
</organism>
<evidence type="ECO:0000256" key="1">
    <source>
        <dbReference type="ARBA" id="ARBA00004196"/>
    </source>
</evidence>
<dbReference type="CDD" id="cd14659">
    <property type="entry name" value="Imelysin-like_IPPA"/>
    <property type="match status" value="1"/>
</dbReference>
<evidence type="ECO:0000256" key="3">
    <source>
        <dbReference type="SAM" id="SignalP"/>
    </source>
</evidence>
<name>A0ABV2IYH8_9HYPH</name>
<comment type="subcellular location">
    <subcellularLocation>
        <location evidence="1">Cell envelope</location>
    </subcellularLocation>
</comment>
<protein>
    <submittedName>
        <fullName evidence="5">Lipoprotein</fullName>
    </submittedName>
</protein>
<dbReference type="Pfam" id="PF09375">
    <property type="entry name" value="Peptidase_M75"/>
    <property type="match status" value="1"/>
</dbReference>
<keyword evidence="5" id="KW-0449">Lipoprotein</keyword>
<evidence type="ECO:0000313" key="6">
    <source>
        <dbReference type="Proteomes" id="UP001549047"/>
    </source>
</evidence>
<sequence>MKRLVVLLTAATFTALAPAANAAFVSDAEIQPVMQRAVDEVIVPGYSNFRMAAEASGAAMNKLCIANDASSYEGAKKAFADLVSAWSHIEVLRDGPVLDNNLFERILFFPDRKGLALKQIQAMLAAKDESEIAGASMKGKSVAVQGLTGLEYVLSGTGSEELSAGKDNFRCHAGRAIASNIALLAGELSDAWNAPDGIADKWRKPGAGNPVFRNGEEALIALLGILVRGLETTNEKRLMIFTSGEGGANPKKALYWRSGLTLKSVEDNLKGLQAFWDQSGMQYIIRGEGSAITTNINFEFKTAISTAAKLDEPVDKILNDQKLHSRLEFLIMTVADLQARLNNDYGRAMGLAAGFTFSDGD</sequence>
<dbReference type="EMBL" id="JBEPMB010000002">
    <property type="protein sequence ID" value="MET3613486.1"/>
    <property type="molecule type" value="Genomic_DNA"/>
</dbReference>
<keyword evidence="2 3" id="KW-0732">Signal</keyword>
<dbReference type="InterPro" id="IPR018976">
    <property type="entry name" value="Imelysin-like"/>
</dbReference>
<accession>A0ABV2IYH8</accession>
<dbReference type="InterPro" id="IPR034984">
    <property type="entry name" value="Imelysin-like_IPPA"/>
</dbReference>
<evidence type="ECO:0000259" key="4">
    <source>
        <dbReference type="Pfam" id="PF09375"/>
    </source>
</evidence>
<dbReference type="Proteomes" id="UP001549047">
    <property type="component" value="Unassembled WGS sequence"/>
</dbReference>
<evidence type="ECO:0000256" key="2">
    <source>
        <dbReference type="ARBA" id="ARBA00022729"/>
    </source>
</evidence>
<proteinExistence type="predicted"/>
<reference evidence="5 6" key="1">
    <citation type="submission" date="2024-06" db="EMBL/GenBank/DDBJ databases">
        <title>Genomic Encyclopedia of Type Strains, Phase IV (KMG-IV): sequencing the most valuable type-strain genomes for metagenomic binning, comparative biology and taxonomic classification.</title>
        <authorList>
            <person name="Goeker M."/>
        </authorList>
    </citation>
    <scope>NUCLEOTIDE SEQUENCE [LARGE SCALE GENOMIC DNA]</scope>
    <source>
        <strain evidence="5 6">DSM 29780</strain>
    </source>
</reference>
<feature type="domain" description="Imelysin-like" evidence="4">
    <location>
        <begin position="42"/>
        <end position="340"/>
    </location>
</feature>